<dbReference type="InterPro" id="IPR050407">
    <property type="entry name" value="Geranylgeranyl_reductase"/>
</dbReference>
<dbReference type="SUPFAM" id="SSF51905">
    <property type="entry name" value="FAD/NAD(P)-binding domain"/>
    <property type="match status" value="1"/>
</dbReference>
<gene>
    <name evidence="4" type="ORF">A6J39_011520</name>
</gene>
<dbReference type="Gene3D" id="3.50.50.60">
    <property type="entry name" value="FAD/NAD(P)-binding domain"/>
    <property type="match status" value="1"/>
</dbReference>
<dbReference type="PANTHER" id="PTHR42685:SF22">
    <property type="entry name" value="CONDITIONED MEDIUM FACTOR RECEPTOR 1"/>
    <property type="match status" value="1"/>
</dbReference>
<dbReference type="InterPro" id="IPR036188">
    <property type="entry name" value="FAD/NAD-bd_sf"/>
</dbReference>
<dbReference type="GeneID" id="98065883"/>
<name>A0AAX0WT39_9GAMM</name>
<dbReference type="PRINTS" id="PR00420">
    <property type="entry name" value="RNGMNOXGNASE"/>
</dbReference>
<proteinExistence type="inferred from homology"/>
<comment type="caution">
    <text evidence="4">The sequence shown here is derived from an EMBL/GenBank/DDBJ whole genome shotgun (WGS) entry which is preliminary data.</text>
</comment>
<dbReference type="EMBL" id="NBTX02000004">
    <property type="protein sequence ID" value="PNL61787.1"/>
    <property type="molecule type" value="Genomic_DNA"/>
</dbReference>
<keyword evidence="5" id="KW-1185">Reference proteome</keyword>
<evidence type="ECO:0000259" key="3">
    <source>
        <dbReference type="Pfam" id="PF01494"/>
    </source>
</evidence>
<dbReference type="GO" id="GO:0071949">
    <property type="term" value="F:FAD binding"/>
    <property type="evidence" value="ECO:0007669"/>
    <property type="project" value="InterPro"/>
</dbReference>
<dbReference type="RefSeq" id="WP_019232320.1">
    <property type="nucleotide sequence ID" value="NZ_CAAAHR010000004.1"/>
</dbReference>
<evidence type="ECO:0000256" key="2">
    <source>
        <dbReference type="ARBA" id="ARBA00040363"/>
    </source>
</evidence>
<dbReference type="Pfam" id="PF01494">
    <property type="entry name" value="FAD_binding_3"/>
    <property type="match status" value="1"/>
</dbReference>
<dbReference type="PANTHER" id="PTHR42685">
    <property type="entry name" value="GERANYLGERANYL DIPHOSPHATE REDUCTASE"/>
    <property type="match status" value="1"/>
</dbReference>
<sequence>MTLDVLIIGGGPSGVTTALLLAEAGWSVGLVEKKEFPRRKVCGEFISVTSLSLLQKLGMEEFYLIHGGPEIQKVGLYAADVILTANMPPSKTSKNLWGRALAREYLDTELMNKAKLKGVHVWQPCETLSLHRSKEGSFICSVKENNNKTIEIMASLVVVANGSWEKRIGQSEDKIHHSSDLLAFKAHFKNSTLPINLMPLLAFHGGYGGMVHSTEQKVTLSCCIRRDVLHDLRLKNPGIQAGETVYEYLLDQCRGVREVLRCAEREGSWLAAGPIKPGIRNCYQDGVFFVGNSAGEAHPVVAEGISMAMQSAWLLAHCFIQFKLNTRKEMNQFDDAGAYYTKQWRKHFSRRIHVASFFAQFAMMKPWTRLLLLPVIKQFPDILTWGARFSGKIQHVVPTNEN</sequence>
<dbReference type="InterPro" id="IPR002938">
    <property type="entry name" value="FAD-bd"/>
</dbReference>
<evidence type="ECO:0000256" key="1">
    <source>
        <dbReference type="ARBA" id="ARBA00038079"/>
    </source>
</evidence>
<comment type="similarity">
    <text evidence="1">Belongs to the CbrA family.</text>
</comment>
<evidence type="ECO:0000313" key="5">
    <source>
        <dbReference type="Proteomes" id="UP000192511"/>
    </source>
</evidence>
<organism evidence="4 5">
    <name type="scientific">Legionella anisa</name>
    <dbReference type="NCBI Taxonomy" id="28082"/>
    <lineage>
        <taxon>Bacteria</taxon>
        <taxon>Pseudomonadati</taxon>
        <taxon>Pseudomonadota</taxon>
        <taxon>Gammaproteobacteria</taxon>
        <taxon>Legionellales</taxon>
        <taxon>Legionellaceae</taxon>
        <taxon>Legionella</taxon>
    </lineage>
</organism>
<dbReference type="AlphaFoldDB" id="A0AAX0WT39"/>
<dbReference type="Proteomes" id="UP000192511">
    <property type="component" value="Unassembled WGS sequence"/>
</dbReference>
<accession>A0AAX0WT39</accession>
<reference evidence="4" key="1">
    <citation type="submission" date="2017-12" db="EMBL/GenBank/DDBJ databases">
        <title>FDA dAtabase for Regulatory Grade micrObial Sequences (FDA-ARGOS): Supporting development and validation of Infectious Disease Dx tests.</title>
        <authorList>
            <person name="Kerrigan L."/>
            <person name="Tallon L.J."/>
            <person name="Sadzewicz L."/>
            <person name="Sengamalay N."/>
            <person name="Ott S."/>
            <person name="Godinez A."/>
            <person name="Nagaraj S."/>
            <person name="Vavikolanu K."/>
            <person name="Vyas G."/>
            <person name="Nadendla S."/>
            <person name="Aluvathingal J."/>
            <person name="Sichtig H."/>
        </authorList>
    </citation>
    <scope>NUCLEOTIDE SEQUENCE [LARGE SCALE GENOMIC DNA]</scope>
    <source>
        <strain evidence="4">FDAARGOS_200</strain>
    </source>
</reference>
<evidence type="ECO:0000313" key="4">
    <source>
        <dbReference type="EMBL" id="PNL61787.1"/>
    </source>
</evidence>
<protein>
    <recommendedName>
        <fullName evidence="2">Protein CbrA</fullName>
    </recommendedName>
</protein>
<feature type="domain" description="FAD-binding" evidence="3">
    <location>
        <begin position="3"/>
        <end position="320"/>
    </location>
</feature>